<dbReference type="InterPro" id="IPR038186">
    <property type="entry name" value="CHAD_dom_sf"/>
</dbReference>
<evidence type="ECO:0000259" key="1">
    <source>
        <dbReference type="PROSITE" id="PS51707"/>
    </source>
</evidence>
<organism evidence="3 4">
    <name type="scientific">Duganella phyllosphaerae</name>
    <dbReference type="NCBI Taxonomy" id="762836"/>
    <lineage>
        <taxon>Bacteria</taxon>
        <taxon>Pseudomonadati</taxon>
        <taxon>Pseudomonadota</taxon>
        <taxon>Betaproteobacteria</taxon>
        <taxon>Burkholderiales</taxon>
        <taxon>Oxalobacteraceae</taxon>
        <taxon>Telluria group</taxon>
        <taxon>Duganella</taxon>
    </lineage>
</organism>
<dbReference type="Gene3D" id="2.40.320.10">
    <property type="entry name" value="Hypothetical Protein Pfu-838710-001"/>
    <property type="match status" value="1"/>
</dbReference>
<dbReference type="Pfam" id="PF01928">
    <property type="entry name" value="CYTH"/>
    <property type="match status" value="1"/>
</dbReference>
<dbReference type="EC" id="3.6.1.25" evidence="3"/>
<dbReference type="GO" id="GO:0046872">
    <property type="term" value="F:metal ion binding"/>
    <property type="evidence" value="ECO:0007669"/>
    <property type="project" value="TreeGrafter"/>
</dbReference>
<dbReference type="InterPro" id="IPR007899">
    <property type="entry name" value="CHAD_dom"/>
</dbReference>
<dbReference type="PATRIC" id="fig|762836.4.peg.4102"/>
<dbReference type="InterPro" id="IPR023577">
    <property type="entry name" value="CYTH_domain"/>
</dbReference>
<feature type="domain" description="CYTH" evidence="1">
    <location>
        <begin position="21"/>
        <end position="231"/>
    </location>
</feature>
<dbReference type="PANTHER" id="PTHR39569">
    <property type="entry name" value="INORGANIC TRIPHOSPHATASE"/>
    <property type="match status" value="1"/>
</dbReference>
<dbReference type="CDD" id="cd07756">
    <property type="entry name" value="CYTH-like_Pase_CHAD"/>
    <property type="match status" value="1"/>
</dbReference>
<feature type="domain" description="CHAD" evidence="2">
    <location>
        <begin position="246"/>
        <end position="522"/>
    </location>
</feature>
<dbReference type="EMBL" id="LROM01000112">
    <property type="protein sequence ID" value="OEZ96200.1"/>
    <property type="molecule type" value="Genomic_DNA"/>
</dbReference>
<dbReference type="RefSeq" id="WP_229255438.1">
    <property type="nucleotide sequence ID" value="NZ_LROM01000112.1"/>
</dbReference>
<evidence type="ECO:0000313" key="4">
    <source>
        <dbReference type="Proteomes" id="UP000175989"/>
    </source>
</evidence>
<proteinExistence type="predicted"/>
<sequence length="526" mass="58937">MEKCPDGYVRRHALNFFYTVAMEIELKLLLAEEHNDTLVALPLLADHADGAPRRQHLSAHYFDTPDLHLLRHGAGLRVRQENGVWIQTMKAGGSVQGGLHSRNEWECPVERPWPQLGKLRKLVGKQEHTETWQHMLAAPELKERLEALFVVEVERQTWDLDIEGSRIELVLDHGHIERHGRQVAVNEIELELKDGDPSALFSFALALHEHIPLRVSNINKAQRGYQLCRETGTEPYRAKALTLDPDATVAQALQAILGNCLQQIQNNEQAIIDGDDPETLHQMRVGLRRLRSALKLFDDVAPCPPALAADISWLNGELGAARDADVLLTDTLPLVQANPGGKHGLMSLQQLALDAAQTHRKTAAQALLSPRYTQLLLSMGVWMQHLSTDVPDAPLPDFAQATLQRLHKRLLKRAERMDEADPASVHSTRIAAKRGRYALEFFHALYREKPARQYLKALAAIQSALGQHNDLVVAEALLLEMAEQHPDALDAISFARGYLQALQGREPIDLDAIRTTLQALRLPRLH</sequence>
<dbReference type="Proteomes" id="UP000175989">
    <property type="component" value="Unassembled WGS sequence"/>
</dbReference>
<dbReference type="InterPro" id="IPR033469">
    <property type="entry name" value="CYTH-like_dom_sf"/>
</dbReference>
<dbReference type="Gene3D" id="1.40.20.10">
    <property type="entry name" value="CHAD domain"/>
    <property type="match status" value="1"/>
</dbReference>
<gene>
    <name evidence="3" type="primary">ygiF</name>
    <name evidence="3" type="ORF">DUPY_39790</name>
</gene>
<dbReference type="SMART" id="SM01118">
    <property type="entry name" value="CYTH"/>
    <property type="match status" value="1"/>
</dbReference>
<dbReference type="SMART" id="SM00880">
    <property type="entry name" value="CHAD"/>
    <property type="match status" value="1"/>
</dbReference>
<dbReference type="InterPro" id="IPR039013">
    <property type="entry name" value="YgiF"/>
</dbReference>
<comment type="caution">
    <text evidence="3">The sequence shown here is derived from an EMBL/GenBank/DDBJ whole genome shotgun (WGS) entry which is preliminary data.</text>
</comment>
<reference evidence="4" key="1">
    <citation type="journal article" date="2016" name="Front. Microbiol.">
        <title>Molecular Keys to the Janthinobacterium and Duganella spp. Interaction with the Plant Pathogen Fusarium graminearum.</title>
        <authorList>
            <person name="Haack F.S."/>
            <person name="Poehlein A."/>
            <person name="Kroger C."/>
            <person name="Voigt C.A."/>
            <person name="Piepenbring M."/>
            <person name="Bode H.B."/>
            <person name="Daniel R."/>
            <person name="Schafer W."/>
            <person name="Streit W.R."/>
        </authorList>
    </citation>
    <scope>NUCLEOTIDE SEQUENCE [LARGE SCALE GENOMIC DNA]</scope>
    <source>
        <strain evidence="4">T54</strain>
    </source>
</reference>
<evidence type="ECO:0000313" key="3">
    <source>
        <dbReference type="EMBL" id="OEZ96200.1"/>
    </source>
</evidence>
<dbReference type="PANTHER" id="PTHR39569:SF1">
    <property type="entry name" value="INORGANIC TRIPHOSPHATASE"/>
    <property type="match status" value="1"/>
</dbReference>
<name>A0A1E7WDX5_9BURK</name>
<dbReference type="PROSITE" id="PS51707">
    <property type="entry name" value="CYTH"/>
    <property type="match status" value="1"/>
</dbReference>
<accession>A0A1E7WDX5</accession>
<dbReference type="AlphaFoldDB" id="A0A1E7WDX5"/>
<dbReference type="SUPFAM" id="SSF55154">
    <property type="entry name" value="CYTH-like phosphatases"/>
    <property type="match status" value="1"/>
</dbReference>
<keyword evidence="4" id="KW-1185">Reference proteome</keyword>
<keyword evidence="3" id="KW-0378">Hydrolase</keyword>
<protein>
    <submittedName>
        <fullName evidence="3">Inorganic triphosphatase</fullName>
        <ecNumber evidence="3">3.6.1.25</ecNumber>
    </submittedName>
</protein>
<dbReference type="Pfam" id="PF05235">
    <property type="entry name" value="CHAD"/>
    <property type="match status" value="1"/>
</dbReference>
<dbReference type="GO" id="GO:0050355">
    <property type="term" value="F:inorganic triphosphate phosphatase activity"/>
    <property type="evidence" value="ECO:0007669"/>
    <property type="project" value="UniProtKB-EC"/>
</dbReference>
<dbReference type="PROSITE" id="PS51708">
    <property type="entry name" value="CHAD"/>
    <property type="match status" value="1"/>
</dbReference>
<evidence type="ECO:0000259" key="2">
    <source>
        <dbReference type="PROSITE" id="PS51708"/>
    </source>
</evidence>